<evidence type="ECO:0000256" key="10">
    <source>
        <dbReference type="RuleBase" id="RU362115"/>
    </source>
</evidence>
<evidence type="ECO:0000256" key="1">
    <source>
        <dbReference type="ARBA" id="ARBA00000156"/>
    </source>
</evidence>
<feature type="region of interest" description="Disordered" evidence="11">
    <location>
        <begin position="1"/>
        <end position="168"/>
    </location>
</feature>
<dbReference type="InterPro" id="IPR035952">
    <property type="entry name" value="Rhomboid-like_sf"/>
</dbReference>
<feature type="compositionally biased region" description="Low complexity" evidence="11">
    <location>
        <begin position="107"/>
        <end position="120"/>
    </location>
</feature>
<feature type="transmembrane region" description="Helical" evidence="10">
    <location>
        <begin position="471"/>
        <end position="492"/>
    </location>
</feature>
<dbReference type="GO" id="GO:0016020">
    <property type="term" value="C:membrane"/>
    <property type="evidence" value="ECO:0007669"/>
    <property type="project" value="UniProtKB-SubCell"/>
</dbReference>
<keyword evidence="14" id="KW-1185">Reference proteome</keyword>
<protein>
    <recommendedName>
        <fullName evidence="10">Rhomboid-type serine protease</fullName>
        <ecNumber evidence="10">3.4.21.105</ecNumber>
    </recommendedName>
</protein>
<feature type="compositionally biased region" description="Pro residues" evidence="11">
    <location>
        <begin position="54"/>
        <end position="70"/>
    </location>
</feature>
<evidence type="ECO:0000313" key="14">
    <source>
        <dbReference type="Proteomes" id="UP000813444"/>
    </source>
</evidence>
<evidence type="ECO:0000259" key="12">
    <source>
        <dbReference type="Pfam" id="PF01694"/>
    </source>
</evidence>
<dbReference type="EMBL" id="JAGPNK010000007">
    <property type="protein sequence ID" value="KAH7318612.1"/>
    <property type="molecule type" value="Genomic_DNA"/>
</dbReference>
<feature type="domain" description="Peptidase S54 rhomboid" evidence="12">
    <location>
        <begin position="288"/>
        <end position="425"/>
    </location>
</feature>
<evidence type="ECO:0000313" key="13">
    <source>
        <dbReference type="EMBL" id="KAH7318612.1"/>
    </source>
</evidence>
<comment type="subcellular location">
    <subcellularLocation>
        <location evidence="2 10">Membrane</location>
        <topology evidence="2 10">Multi-pass membrane protein</topology>
    </subcellularLocation>
</comment>
<evidence type="ECO:0000256" key="11">
    <source>
        <dbReference type="SAM" id="MobiDB-lite"/>
    </source>
</evidence>
<evidence type="ECO:0000256" key="8">
    <source>
        <dbReference type="ARBA" id="ARBA00022989"/>
    </source>
</evidence>
<feature type="transmembrane region" description="Helical" evidence="10">
    <location>
        <begin position="355"/>
        <end position="374"/>
    </location>
</feature>
<feature type="compositionally biased region" description="Basic and acidic residues" evidence="11">
    <location>
        <begin position="136"/>
        <end position="152"/>
    </location>
</feature>
<evidence type="ECO:0000256" key="6">
    <source>
        <dbReference type="ARBA" id="ARBA00022801"/>
    </source>
</evidence>
<dbReference type="PANTHER" id="PTHR22936">
    <property type="entry name" value="RHOMBOID-RELATED"/>
    <property type="match status" value="1"/>
</dbReference>
<keyword evidence="7 10" id="KW-0720">Serine protease</keyword>
<feature type="compositionally biased region" description="Basic residues" evidence="11">
    <location>
        <begin position="153"/>
        <end position="163"/>
    </location>
</feature>
<dbReference type="EC" id="3.4.21.105" evidence="10"/>
<dbReference type="AlphaFoldDB" id="A0A8K0WSK6"/>
<dbReference type="Proteomes" id="UP000813444">
    <property type="component" value="Unassembled WGS sequence"/>
</dbReference>
<evidence type="ECO:0000256" key="3">
    <source>
        <dbReference type="ARBA" id="ARBA00009045"/>
    </source>
</evidence>
<gene>
    <name evidence="13" type="ORF">B0I35DRAFT_432511</name>
</gene>
<dbReference type="Gene3D" id="1.20.1540.10">
    <property type="entry name" value="Rhomboid-like"/>
    <property type="match status" value="1"/>
</dbReference>
<keyword evidence="5 10" id="KW-0812">Transmembrane</keyword>
<dbReference type="OrthoDB" id="2146116at2759"/>
<reference evidence="13" key="1">
    <citation type="journal article" date="2021" name="Nat. Commun.">
        <title>Genetic determinants of endophytism in the Arabidopsis root mycobiome.</title>
        <authorList>
            <person name="Mesny F."/>
            <person name="Miyauchi S."/>
            <person name="Thiergart T."/>
            <person name="Pickel B."/>
            <person name="Atanasova L."/>
            <person name="Karlsson M."/>
            <person name="Huettel B."/>
            <person name="Barry K.W."/>
            <person name="Haridas S."/>
            <person name="Chen C."/>
            <person name="Bauer D."/>
            <person name="Andreopoulos W."/>
            <person name="Pangilinan J."/>
            <person name="LaButti K."/>
            <person name="Riley R."/>
            <person name="Lipzen A."/>
            <person name="Clum A."/>
            <person name="Drula E."/>
            <person name="Henrissat B."/>
            <person name="Kohler A."/>
            <person name="Grigoriev I.V."/>
            <person name="Martin F.M."/>
            <person name="Hacquard S."/>
        </authorList>
    </citation>
    <scope>NUCLEOTIDE SEQUENCE</scope>
    <source>
        <strain evidence="13">MPI-CAGE-CH-0235</strain>
    </source>
</reference>
<keyword evidence="4 10" id="KW-0645">Protease</keyword>
<comment type="function">
    <text evidence="10">Serine protease involved in intramembrane proteolysis.</text>
</comment>
<accession>A0A8K0WSK6</accession>
<feature type="transmembrane region" description="Helical" evidence="10">
    <location>
        <begin position="329"/>
        <end position="349"/>
    </location>
</feature>
<organism evidence="13 14">
    <name type="scientific">Stachybotrys elegans</name>
    <dbReference type="NCBI Taxonomy" id="80388"/>
    <lineage>
        <taxon>Eukaryota</taxon>
        <taxon>Fungi</taxon>
        <taxon>Dikarya</taxon>
        <taxon>Ascomycota</taxon>
        <taxon>Pezizomycotina</taxon>
        <taxon>Sordariomycetes</taxon>
        <taxon>Hypocreomycetidae</taxon>
        <taxon>Hypocreales</taxon>
        <taxon>Stachybotryaceae</taxon>
        <taxon>Stachybotrys</taxon>
    </lineage>
</organism>
<name>A0A8K0WSK6_9HYPO</name>
<evidence type="ECO:0000256" key="5">
    <source>
        <dbReference type="ARBA" id="ARBA00022692"/>
    </source>
</evidence>
<dbReference type="GO" id="GO:0004252">
    <property type="term" value="F:serine-type endopeptidase activity"/>
    <property type="evidence" value="ECO:0007669"/>
    <property type="project" value="InterPro"/>
</dbReference>
<feature type="transmembrane region" description="Helical" evidence="10">
    <location>
        <begin position="290"/>
        <end position="308"/>
    </location>
</feature>
<keyword evidence="6 10" id="KW-0378">Hydrolase</keyword>
<feature type="transmembrane region" description="Helical" evidence="10">
    <location>
        <begin position="386"/>
        <end position="405"/>
    </location>
</feature>
<evidence type="ECO:0000256" key="7">
    <source>
        <dbReference type="ARBA" id="ARBA00022825"/>
    </source>
</evidence>
<keyword evidence="9 10" id="KW-0472">Membrane</keyword>
<comment type="similarity">
    <text evidence="3 10">Belongs to the peptidase S54 family.</text>
</comment>
<dbReference type="InterPro" id="IPR022764">
    <property type="entry name" value="Peptidase_S54_rhomboid_dom"/>
</dbReference>
<evidence type="ECO:0000256" key="4">
    <source>
        <dbReference type="ARBA" id="ARBA00022670"/>
    </source>
</evidence>
<dbReference type="GO" id="GO:0006508">
    <property type="term" value="P:proteolysis"/>
    <property type="evidence" value="ECO:0007669"/>
    <property type="project" value="UniProtKB-KW"/>
</dbReference>
<evidence type="ECO:0000256" key="9">
    <source>
        <dbReference type="ARBA" id="ARBA00023136"/>
    </source>
</evidence>
<dbReference type="Pfam" id="PF01694">
    <property type="entry name" value="Rhomboid"/>
    <property type="match status" value="1"/>
</dbReference>
<evidence type="ECO:0000256" key="2">
    <source>
        <dbReference type="ARBA" id="ARBA00004141"/>
    </source>
</evidence>
<comment type="caution">
    <text evidence="13">The sequence shown here is derived from an EMBL/GenBank/DDBJ whole genome shotgun (WGS) entry which is preliminary data.</text>
</comment>
<proteinExistence type="inferred from homology"/>
<dbReference type="SUPFAM" id="SSF144091">
    <property type="entry name" value="Rhomboid-like"/>
    <property type="match status" value="1"/>
</dbReference>
<keyword evidence="8 10" id="KW-1133">Transmembrane helix</keyword>
<comment type="caution">
    <text evidence="10">Lacks conserved residue(s) required for the propagation of feature annotation.</text>
</comment>
<sequence>MASNDYFYDNRPPPVHTQSPAPYPTAYDPNTAYLPSPSSTPAPSYHTGYANAPSPAPNGPLPIQPPPRSGPSPFDTVFDDNAYPMNSRTPMGASSTDIPHGGMHQDSGSAYYGAGAATTSPVDRPYPAEDIPLQERSSKDPEQNDHIYDAPSRRGKSKKHKVRGGQLGMAGSDKKRIPWVVYIFTAAQIGVFIGEIVRNAILTGSPIMIRPQFNPMIGPSSQVLINMGARFVPCMRNTVGIQDQSTPVEFLCPNATSTDNSCPLSILCGFDGVPDPVYNDINQSPEPNQWFRFILPIFMHAGLIHIGFNMLLQMTLAKEMEMAIGSIRFFLVYMSAGIFGFVMGGNFAAPGIASTGASGSLFGIIALTLLDLLYSWGDRRNPVKELLFILLDIVIALVLGLLPGLDNFSHIGGFLTGLAVGICVLHSPNALRRRMDSNLSYSAVQSGFDHGPPPFFKNPVGFFQGRKPLWWAWWLVRAAALILIVVLFAVLLNNFYVTRSTCEWCKYLSCIPVNDWCELGTLPRT</sequence>
<dbReference type="PANTHER" id="PTHR22936:SF69">
    <property type="entry name" value="RHOMBOID-LIKE PROTEIN"/>
    <property type="match status" value="1"/>
</dbReference>
<feature type="compositionally biased region" description="Polar residues" evidence="11">
    <location>
        <begin position="84"/>
        <end position="97"/>
    </location>
</feature>
<comment type="catalytic activity">
    <reaction evidence="1 10">
        <text>Cleaves type-1 transmembrane domains using a catalytic dyad composed of serine and histidine that are contributed by different transmembrane domains.</text>
        <dbReference type="EC" id="3.4.21.105"/>
    </reaction>
</comment>
<dbReference type="InterPro" id="IPR002610">
    <property type="entry name" value="Peptidase_S54_rhomboid-like"/>
</dbReference>